<dbReference type="STRING" id="104452.A0A0L7LRA5"/>
<keyword evidence="2" id="KW-1185">Reference proteome</keyword>
<sequence length="256" mass="29316">MEPASPKHGWFERHIGSNMMFYDTGEKLAEIDDEGRGKWFYKNGMVGLDYYNAPELHAGQRYVVYSSGQELDNGKIKPLTVLAFFDFLGNGVVYDHFGNVRIKYNQTEGFVIDEKIGVPGRWKWHSLNDPPILEEVFAEPYNEGDDPCLDNLLKKHNKSQTSSYQDKDDIMEAIELDNILKAQAHKLRKKFKPFQIRMKALKINEQFSLRVLDQTHIYLLLRDGRTSLKLNLGMVLITSNIVDTATVDVASDVVTP</sequence>
<evidence type="ECO:0000313" key="1">
    <source>
        <dbReference type="EMBL" id="KOB78028.1"/>
    </source>
</evidence>
<dbReference type="Proteomes" id="UP000037510">
    <property type="component" value="Unassembled WGS sequence"/>
</dbReference>
<name>A0A0L7LRA5_OPEBR</name>
<proteinExistence type="predicted"/>
<accession>A0A0L7LRA5</accession>
<organism evidence="1 2">
    <name type="scientific">Operophtera brumata</name>
    <name type="common">Winter moth</name>
    <name type="synonym">Phalaena brumata</name>
    <dbReference type="NCBI Taxonomy" id="104452"/>
    <lineage>
        <taxon>Eukaryota</taxon>
        <taxon>Metazoa</taxon>
        <taxon>Ecdysozoa</taxon>
        <taxon>Arthropoda</taxon>
        <taxon>Hexapoda</taxon>
        <taxon>Insecta</taxon>
        <taxon>Pterygota</taxon>
        <taxon>Neoptera</taxon>
        <taxon>Endopterygota</taxon>
        <taxon>Lepidoptera</taxon>
        <taxon>Glossata</taxon>
        <taxon>Ditrysia</taxon>
        <taxon>Geometroidea</taxon>
        <taxon>Geometridae</taxon>
        <taxon>Larentiinae</taxon>
        <taxon>Operophtera</taxon>
    </lineage>
</organism>
<evidence type="ECO:0000313" key="2">
    <source>
        <dbReference type="Proteomes" id="UP000037510"/>
    </source>
</evidence>
<dbReference type="AlphaFoldDB" id="A0A0L7LRA5"/>
<protein>
    <submittedName>
        <fullName evidence="1">Uncharacterized protein</fullName>
    </submittedName>
</protein>
<dbReference type="EMBL" id="JTDY01000259">
    <property type="protein sequence ID" value="KOB78028.1"/>
    <property type="molecule type" value="Genomic_DNA"/>
</dbReference>
<comment type="caution">
    <text evidence="1">The sequence shown here is derived from an EMBL/GenBank/DDBJ whole genome shotgun (WGS) entry which is preliminary data.</text>
</comment>
<gene>
    <name evidence="1" type="ORF">OBRU01_03066</name>
</gene>
<reference evidence="1 2" key="1">
    <citation type="journal article" date="2015" name="Genome Biol. Evol.">
        <title>The genome of winter moth (Operophtera brumata) provides a genomic perspective on sexual dimorphism and phenology.</title>
        <authorList>
            <person name="Derks M.F."/>
            <person name="Smit S."/>
            <person name="Salis L."/>
            <person name="Schijlen E."/>
            <person name="Bossers A."/>
            <person name="Mateman C."/>
            <person name="Pijl A.S."/>
            <person name="de Ridder D."/>
            <person name="Groenen M.A."/>
            <person name="Visser M.E."/>
            <person name="Megens H.J."/>
        </authorList>
    </citation>
    <scope>NUCLEOTIDE SEQUENCE [LARGE SCALE GENOMIC DNA]</scope>
    <source>
        <strain evidence="1">WM2013NL</strain>
        <tissue evidence="1">Head and thorax</tissue>
    </source>
</reference>